<feature type="transmembrane region" description="Helical" evidence="2">
    <location>
        <begin position="165"/>
        <end position="198"/>
    </location>
</feature>
<reference evidence="3 4" key="1">
    <citation type="submission" date="2019-09" db="EMBL/GenBank/DDBJ databases">
        <title>Phylogeny of genus Pseudoclavibacter and closely related genus.</title>
        <authorList>
            <person name="Li Y."/>
        </authorList>
    </citation>
    <scope>NUCLEOTIDE SEQUENCE [LARGE SCALE GENOMIC DNA]</scope>
    <source>
        <strain evidence="3 4">THG-MD12</strain>
    </source>
</reference>
<accession>A0A7J5B7N4</accession>
<evidence type="ECO:0000256" key="1">
    <source>
        <dbReference type="SAM" id="MobiDB-lite"/>
    </source>
</evidence>
<dbReference type="Proteomes" id="UP000490386">
    <property type="component" value="Unassembled WGS sequence"/>
</dbReference>
<comment type="caution">
    <text evidence="3">The sequence shown here is derived from an EMBL/GenBank/DDBJ whole genome shotgun (WGS) entry which is preliminary data.</text>
</comment>
<keyword evidence="2" id="KW-0472">Membrane</keyword>
<sequence>MTWSTPEGPGERIPAPNLDERPEDRAQEVRQDPLDQRGAGASVPLFSTPDVASSGYDPRFPAGGSSSAGYGQGYAGTGQGYPGDGQPIPAQHPAYPVAPYTQAPYAGPRTPAAGTLTLSIVALCLSGGSFLVALIPVLQFVWWMVGIAGIVCGFIALRREPRGRALAITSIVLGFISVFGLLLLIVLALLFFGGIGLLGGLSSY</sequence>
<keyword evidence="4" id="KW-1185">Reference proteome</keyword>
<gene>
    <name evidence="3" type="ORF">F8O03_03200</name>
</gene>
<proteinExistence type="predicted"/>
<protein>
    <submittedName>
        <fullName evidence="3">DUF4190 domain-containing protein</fullName>
    </submittedName>
</protein>
<dbReference type="RefSeq" id="WP_151422326.1">
    <property type="nucleotide sequence ID" value="NZ_WBJX01000001.1"/>
</dbReference>
<evidence type="ECO:0000313" key="4">
    <source>
        <dbReference type="Proteomes" id="UP000490386"/>
    </source>
</evidence>
<keyword evidence="2" id="KW-1133">Transmembrane helix</keyword>
<organism evidence="3 4">
    <name type="scientific">Pseudoclavibacter terrae</name>
    <dbReference type="NCBI Taxonomy" id="1530195"/>
    <lineage>
        <taxon>Bacteria</taxon>
        <taxon>Bacillati</taxon>
        <taxon>Actinomycetota</taxon>
        <taxon>Actinomycetes</taxon>
        <taxon>Micrococcales</taxon>
        <taxon>Microbacteriaceae</taxon>
        <taxon>Pseudoclavibacter</taxon>
    </lineage>
</organism>
<evidence type="ECO:0000256" key="2">
    <source>
        <dbReference type="SAM" id="Phobius"/>
    </source>
</evidence>
<dbReference type="AlphaFoldDB" id="A0A7J5B7N4"/>
<dbReference type="OrthoDB" id="4794509at2"/>
<name>A0A7J5B7N4_9MICO</name>
<dbReference type="EMBL" id="WBJX01000001">
    <property type="protein sequence ID" value="KAB1639360.1"/>
    <property type="molecule type" value="Genomic_DNA"/>
</dbReference>
<feature type="region of interest" description="Disordered" evidence="1">
    <location>
        <begin position="1"/>
        <end position="78"/>
    </location>
</feature>
<feature type="transmembrane region" description="Helical" evidence="2">
    <location>
        <begin position="140"/>
        <end position="158"/>
    </location>
</feature>
<feature type="transmembrane region" description="Helical" evidence="2">
    <location>
        <begin position="112"/>
        <end position="134"/>
    </location>
</feature>
<evidence type="ECO:0000313" key="3">
    <source>
        <dbReference type="EMBL" id="KAB1639360.1"/>
    </source>
</evidence>
<keyword evidence="2" id="KW-0812">Transmembrane</keyword>
<feature type="compositionally biased region" description="Basic and acidic residues" evidence="1">
    <location>
        <begin position="18"/>
        <end position="35"/>
    </location>
</feature>